<keyword evidence="9" id="KW-0963">Cytoplasm</keyword>
<dbReference type="PANTHER" id="PTHR30075">
    <property type="entry name" value="GLYCYL-TRNA SYNTHETASE"/>
    <property type="match status" value="1"/>
</dbReference>
<protein>
    <recommendedName>
        <fullName evidence="9">Glycine--tRNA ligase alpha subunit</fullName>
        <ecNumber evidence="9">6.1.1.14</ecNumber>
    </recommendedName>
    <alternativeName>
        <fullName evidence="9">Glycyl-tRNA synthetase alpha subunit</fullName>
        <shortName evidence="9">GlyRS</shortName>
    </alternativeName>
</protein>
<comment type="similarity">
    <text evidence="1 9">Belongs to the class-II aminoacyl-tRNA synthetase family.</text>
</comment>
<dbReference type="GO" id="GO:0004820">
    <property type="term" value="F:glycine-tRNA ligase activity"/>
    <property type="evidence" value="ECO:0007669"/>
    <property type="project" value="UniProtKB-UniRule"/>
</dbReference>
<dbReference type="AlphaFoldDB" id="A0A4D6YL34"/>
<keyword evidence="6 9" id="KW-0648">Protein biosynthesis</keyword>
<evidence type="ECO:0000313" key="11">
    <source>
        <dbReference type="Proteomes" id="UP000298782"/>
    </source>
</evidence>
<dbReference type="HAMAP" id="MF_00254">
    <property type="entry name" value="Gly_tRNA_synth_alpha"/>
    <property type="match status" value="1"/>
</dbReference>
<evidence type="ECO:0000256" key="2">
    <source>
        <dbReference type="ARBA" id="ARBA00011209"/>
    </source>
</evidence>
<proteinExistence type="inferred from homology"/>
<comment type="catalytic activity">
    <reaction evidence="8 9">
        <text>tRNA(Gly) + glycine + ATP = glycyl-tRNA(Gly) + AMP + diphosphate</text>
        <dbReference type="Rhea" id="RHEA:16013"/>
        <dbReference type="Rhea" id="RHEA-COMP:9664"/>
        <dbReference type="Rhea" id="RHEA-COMP:9683"/>
        <dbReference type="ChEBI" id="CHEBI:30616"/>
        <dbReference type="ChEBI" id="CHEBI:33019"/>
        <dbReference type="ChEBI" id="CHEBI:57305"/>
        <dbReference type="ChEBI" id="CHEBI:78442"/>
        <dbReference type="ChEBI" id="CHEBI:78522"/>
        <dbReference type="ChEBI" id="CHEBI:456215"/>
        <dbReference type="EC" id="6.1.1.14"/>
    </reaction>
</comment>
<evidence type="ECO:0000256" key="1">
    <source>
        <dbReference type="ARBA" id="ARBA00008226"/>
    </source>
</evidence>
<dbReference type="Proteomes" id="UP000298782">
    <property type="component" value="Chromosome"/>
</dbReference>
<dbReference type="InterPro" id="IPR002310">
    <property type="entry name" value="Gly-tRNA_ligase_asu"/>
</dbReference>
<evidence type="ECO:0000256" key="5">
    <source>
        <dbReference type="ARBA" id="ARBA00022840"/>
    </source>
</evidence>
<dbReference type="PANTHER" id="PTHR30075:SF2">
    <property type="entry name" value="GLYCINE--TRNA LIGASE, CHLOROPLASTIC_MITOCHONDRIAL 2"/>
    <property type="match status" value="1"/>
</dbReference>
<keyword evidence="11" id="KW-1185">Reference proteome</keyword>
<dbReference type="SUPFAM" id="SSF55681">
    <property type="entry name" value="Class II aaRS and biotin synthetases"/>
    <property type="match status" value="1"/>
</dbReference>
<evidence type="ECO:0000313" key="10">
    <source>
        <dbReference type="EMBL" id="QCI26660.1"/>
    </source>
</evidence>
<dbReference type="OrthoDB" id="9802183at2"/>
<dbReference type="EMBL" id="CP034852">
    <property type="protein sequence ID" value="QCI26660.1"/>
    <property type="molecule type" value="Genomic_DNA"/>
</dbReference>
<keyword evidence="5 9" id="KW-0067">ATP-binding</keyword>
<reference evidence="10 11" key="2">
    <citation type="submission" date="2019-05" db="EMBL/GenBank/DDBJ databases">
        <title>Genome evolution of the obligate endosymbiont Buchnera aphidicola.</title>
        <authorList>
            <person name="Moran N.A."/>
        </authorList>
    </citation>
    <scope>NUCLEOTIDE SEQUENCE [LARGE SCALE GENOMIC DNA]</scope>
    <source>
        <strain evidence="10 11">Tca</strain>
    </source>
</reference>
<reference evidence="10 11" key="1">
    <citation type="submission" date="2018-12" db="EMBL/GenBank/DDBJ databases">
        <authorList>
            <person name="Chong R.A."/>
        </authorList>
    </citation>
    <scope>NUCLEOTIDE SEQUENCE [LARGE SCALE GENOMIC DNA]</scope>
    <source>
        <strain evidence="10 11">Tca</strain>
    </source>
</reference>
<evidence type="ECO:0000256" key="4">
    <source>
        <dbReference type="ARBA" id="ARBA00022741"/>
    </source>
</evidence>
<evidence type="ECO:0000256" key="3">
    <source>
        <dbReference type="ARBA" id="ARBA00022598"/>
    </source>
</evidence>
<dbReference type="PROSITE" id="PS50861">
    <property type="entry name" value="AA_TRNA_LIGASE_II_GLYAB"/>
    <property type="match status" value="1"/>
</dbReference>
<comment type="subunit">
    <text evidence="2 9">Tetramer of two alpha and two beta subunits.</text>
</comment>
<keyword evidence="3 9" id="KW-0436">Ligase</keyword>
<evidence type="ECO:0000256" key="6">
    <source>
        <dbReference type="ARBA" id="ARBA00022917"/>
    </source>
</evidence>
<dbReference type="Pfam" id="PF02091">
    <property type="entry name" value="tRNA-synt_2e"/>
    <property type="match status" value="1"/>
</dbReference>
<dbReference type="NCBIfam" id="NF006827">
    <property type="entry name" value="PRK09348.1"/>
    <property type="match status" value="1"/>
</dbReference>
<dbReference type="RefSeq" id="WP_158353198.1">
    <property type="nucleotide sequence ID" value="NZ_CP034852.1"/>
</dbReference>
<name>A0A4D6YL34_9GAMM</name>
<dbReference type="Gene3D" id="3.30.930.10">
    <property type="entry name" value="Bira Bifunctional Protein, Domain 2"/>
    <property type="match status" value="1"/>
</dbReference>
<organism evidence="10 11">
    <name type="scientific">Buchnera aphidicola</name>
    <name type="common">Thelaxes californica</name>
    <dbReference type="NCBI Taxonomy" id="1315998"/>
    <lineage>
        <taxon>Bacteria</taxon>
        <taxon>Pseudomonadati</taxon>
        <taxon>Pseudomonadota</taxon>
        <taxon>Gammaproteobacteria</taxon>
        <taxon>Enterobacterales</taxon>
        <taxon>Erwiniaceae</taxon>
        <taxon>Buchnera</taxon>
    </lineage>
</organism>
<keyword evidence="7 9" id="KW-0030">Aminoacyl-tRNA synthetase</keyword>
<dbReference type="InterPro" id="IPR006194">
    <property type="entry name" value="Gly-tRNA-synth_heterodimer"/>
</dbReference>
<dbReference type="GO" id="GO:0005524">
    <property type="term" value="F:ATP binding"/>
    <property type="evidence" value="ECO:0007669"/>
    <property type="project" value="UniProtKB-UniRule"/>
</dbReference>
<dbReference type="PRINTS" id="PR01044">
    <property type="entry name" value="TRNASYNTHGA"/>
</dbReference>
<sequence>MLINKKKNFWDILQTLINFWNKKGVIPLQSIDTPVGAGTFHPETFFKSIGPNPYSNIYVQPCRRPSDGRYGINPNRLQYYYQLQLVIKPAPINIQEMYLNSLKKINISLEMNDIRFIEDNWENPTLGASGVGWEVWINGMEITQFTYFQNVGGTECNPVTVEITYGLERICMHIQNKKSIYDCIWMNNKNYTITYRDLFYKNEKEQSQYNFIYSDTKLLINLFQLHKKECKRLLTLKNPLIFPAYEHFLYANHNFNLIEAKKIFSVTERQKYILQLRMLSKLAATIYLNKYS</sequence>
<comment type="subcellular location">
    <subcellularLocation>
        <location evidence="9">Cytoplasm</location>
    </subcellularLocation>
</comment>
<gene>
    <name evidence="9 10" type="primary">glyQ</name>
    <name evidence="10" type="ORF">D9V80_00560</name>
</gene>
<dbReference type="EC" id="6.1.1.14" evidence="9"/>
<dbReference type="GO" id="GO:0006426">
    <property type="term" value="P:glycyl-tRNA aminoacylation"/>
    <property type="evidence" value="ECO:0007669"/>
    <property type="project" value="UniProtKB-UniRule"/>
</dbReference>
<dbReference type="NCBIfam" id="TIGR00388">
    <property type="entry name" value="glyQ"/>
    <property type="match status" value="1"/>
</dbReference>
<evidence type="ECO:0000256" key="8">
    <source>
        <dbReference type="ARBA" id="ARBA00047937"/>
    </source>
</evidence>
<keyword evidence="4 9" id="KW-0547">Nucleotide-binding</keyword>
<accession>A0A4D6YL34</accession>
<evidence type="ECO:0000256" key="9">
    <source>
        <dbReference type="HAMAP-Rule" id="MF_00254"/>
    </source>
</evidence>
<evidence type="ECO:0000256" key="7">
    <source>
        <dbReference type="ARBA" id="ARBA00023146"/>
    </source>
</evidence>
<dbReference type="GO" id="GO:0005829">
    <property type="term" value="C:cytosol"/>
    <property type="evidence" value="ECO:0007669"/>
    <property type="project" value="TreeGrafter"/>
</dbReference>
<dbReference type="InterPro" id="IPR045864">
    <property type="entry name" value="aa-tRNA-synth_II/BPL/LPL"/>
</dbReference>
<dbReference type="Gene3D" id="1.20.58.180">
    <property type="entry name" value="Class II aaRS and biotin synthetases, domain 2"/>
    <property type="match status" value="1"/>
</dbReference>